<dbReference type="InterPro" id="IPR001064">
    <property type="entry name" value="Beta/gamma_crystallin"/>
</dbReference>
<dbReference type="Proteomes" id="UP000265864">
    <property type="component" value="Chromosome"/>
</dbReference>
<evidence type="ECO:0000256" key="1">
    <source>
        <dbReference type="ARBA" id="ARBA00009646"/>
    </source>
</evidence>
<dbReference type="PROSITE" id="PS50915">
    <property type="entry name" value="CRYSTALLIN_BETA_GAMMA"/>
    <property type="match status" value="2"/>
</dbReference>
<dbReference type="Gene3D" id="3.40.630.30">
    <property type="match status" value="1"/>
</dbReference>
<gene>
    <name evidence="5" type="ORF">DXZ79_05415</name>
</gene>
<dbReference type="Gene3D" id="2.60.20.10">
    <property type="entry name" value="Crystallins"/>
    <property type="match status" value="2"/>
</dbReference>
<accession>A0A8E3ZI54</accession>
<dbReference type="SMART" id="SM00247">
    <property type="entry name" value="XTALbg"/>
    <property type="match status" value="2"/>
</dbReference>
<feature type="domain" description="Beta/gamma crystallin 'Greek key'" evidence="4">
    <location>
        <begin position="152"/>
        <end position="194"/>
    </location>
</feature>
<proteinExistence type="inferred from homology"/>
<dbReference type="EMBL" id="CP032482">
    <property type="protein sequence ID" value="AYD45930.1"/>
    <property type="molecule type" value="Genomic_DNA"/>
</dbReference>
<dbReference type="InterPro" id="IPR011024">
    <property type="entry name" value="G_crystallin-like"/>
</dbReference>
<organism evidence="5 6">
    <name type="scientific">Yersinia rochesterensis</name>
    <dbReference type="NCBI Taxonomy" id="1604335"/>
    <lineage>
        <taxon>Bacteria</taxon>
        <taxon>Pseudomonadati</taxon>
        <taxon>Pseudomonadota</taxon>
        <taxon>Gammaproteobacteria</taxon>
        <taxon>Enterobacterales</taxon>
        <taxon>Yersiniaceae</taxon>
        <taxon>Yersinia</taxon>
    </lineage>
</organism>
<comment type="similarity">
    <text evidence="1">Belongs to the beta/gamma-crystallin family.</text>
</comment>
<dbReference type="Pfam" id="PF09101">
    <property type="entry name" value="Exotox-A_bind"/>
    <property type="match status" value="1"/>
</dbReference>
<feature type="region of interest" description="Disordered" evidence="3">
    <location>
        <begin position="663"/>
        <end position="697"/>
    </location>
</feature>
<reference evidence="5 6" key="1">
    <citation type="submission" date="2018-09" db="EMBL/GenBank/DDBJ databases">
        <title>Yersinia kristensenii subsp. rochesterensis subsp. nov., Isolated from Human Feces.</title>
        <authorList>
            <person name="Cunningham S.A."/>
            <person name="Jeraldo P."/>
            <person name="Patel R."/>
        </authorList>
    </citation>
    <scope>NUCLEOTIDE SEQUENCE [LARGE SCALE GENOMIC DNA]</scope>
    <source>
        <strain evidence="5 6">ATCC BAA-2637</strain>
    </source>
</reference>
<evidence type="ECO:0000313" key="6">
    <source>
        <dbReference type="Proteomes" id="UP000265864"/>
    </source>
</evidence>
<evidence type="ECO:0000259" key="4">
    <source>
        <dbReference type="PROSITE" id="PS50915"/>
    </source>
</evidence>
<keyword evidence="2" id="KW-0677">Repeat</keyword>
<evidence type="ECO:0000256" key="2">
    <source>
        <dbReference type="ARBA" id="ARBA00022737"/>
    </source>
</evidence>
<dbReference type="SUPFAM" id="SSF55729">
    <property type="entry name" value="Acyl-CoA N-acyltransferases (Nat)"/>
    <property type="match status" value="1"/>
</dbReference>
<sequence length="823" mass="91984">MLSFDVFSNDPKVCFFVDENYKGESLCTTEGNAINDIPLKWNDRISSISVPRGLVVSIFKDINFSGRTLTLKDSVDSLSSLRWADLNDNISSFKVRSAACFYELDAFAGDSFCLSGNESLDLYHDSDPADRKYHIVNTFNDRISSIKLPPDTQVTLYEDDNYSGKYYVIMNDFSAGDLEAIGMNKNITSMKVSQQEYFTCDQYCIVKKSIYIPIGYEFGKYWIDDRIKYKDVLISFNISGEDNYAIKLFDGGIIKVMGLVILLLHKNHQENSYIFELDELSDTLSFLFRFNGGYSEVQFIESVGSQAVYISPLVGSLFDVEFANIRLFVENYNNKYYDHKSKPLIINKVVLAAEKMSSRQVRSFIGNAACWFIPIISIYNYVIQGNCNQADRFINNTVAFFANNDNKILQISGSAKPLPKKNTNNTMEFETSITDISSDIEATLTHINVDMWSKALTIPATALACKVPMKEQLLPNLRIRRDLTPNCVDWTLSILTDFTLLFGDSVDHWNAENFGRVIEHIIKEGNIDDTQTNGLVETRLIESVQAHLAENAAGFLHIKTAFDFSQLSYANYLRQHDADNSAHSPAVAQELSLGRYELALPNFQFTVTPPRIRRGGNWVEDSELNFDIEVISGTTDNTLAARLNIIPVINQWRKVYHQAKQPSLTVPASGENMDDPVSKDDKVLTDTGASSSAGRRGINDAVTTGDGVIEAARIVSDVAQSWLRTSSDDYIYVVVRLSGQIISITMAIDINEFDVGISGSLTHPDYVLHPEAEGTIRGAGTAAIRALAEHLSKKGKRALVSDVISKPSAIVKKKVGFKFIDEL</sequence>
<evidence type="ECO:0000313" key="5">
    <source>
        <dbReference type="EMBL" id="AYD45930.1"/>
    </source>
</evidence>
<protein>
    <submittedName>
        <fullName evidence="5">Exotoxin</fullName>
    </submittedName>
</protein>
<evidence type="ECO:0000256" key="3">
    <source>
        <dbReference type="SAM" id="MobiDB-lite"/>
    </source>
</evidence>
<name>A0A8E3ZI54_9GAMM</name>
<feature type="domain" description="Beta/gamma crystallin 'Greek key'" evidence="4">
    <location>
        <begin position="54"/>
        <end position="97"/>
    </location>
</feature>
<dbReference type="Pfam" id="PF03995">
    <property type="entry name" value="Inhibitor_I36"/>
    <property type="match status" value="2"/>
</dbReference>
<dbReference type="AlphaFoldDB" id="A0A8E3ZI54"/>
<dbReference type="InterPro" id="IPR015185">
    <property type="entry name" value="Exotox-A_bind"/>
</dbReference>
<dbReference type="InterPro" id="IPR016181">
    <property type="entry name" value="Acyl_CoA_acyltransferase"/>
</dbReference>
<dbReference type="SUPFAM" id="SSF49695">
    <property type="entry name" value="gamma-Crystallin-like"/>
    <property type="match status" value="2"/>
</dbReference>